<name>A0ABY6B8U3_9GAMM</name>
<dbReference type="Proteomes" id="UP001064632">
    <property type="component" value="Chromosome"/>
</dbReference>
<keyword evidence="2" id="KW-1185">Reference proteome</keyword>
<dbReference type="RefSeq" id="WP_261692936.1">
    <property type="nucleotide sequence ID" value="NZ_CP104694.1"/>
</dbReference>
<proteinExistence type="predicted"/>
<evidence type="ECO:0000313" key="2">
    <source>
        <dbReference type="Proteomes" id="UP001064632"/>
    </source>
</evidence>
<sequence length="109" mass="12134">MNAFLALPPTDPPNSGNRCGRRYYTLRFATGGDVLAAEHERVFWERAVEFVALRPLIARYVRQVNANVTIPNWQDEFHPRGSFAMAPLALADVTYCPQLGSLFSLGHGA</sequence>
<dbReference type="EMBL" id="CP104694">
    <property type="protein sequence ID" value="UXI65941.1"/>
    <property type="molecule type" value="Genomic_DNA"/>
</dbReference>
<gene>
    <name evidence="1" type="ORF">N4264_14375</name>
</gene>
<protein>
    <submittedName>
        <fullName evidence="1">Uncharacterized protein</fullName>
    </submittedName>
</protein>
<evidence type="ECO:0000313" key="1">
    <source>
        <dbReference type="EMBL" id="UXI65941.1"/>
    </source>
</evidence>
<reference evidence="1" key="1">
    <citation type="submission" date="2022-09" db="EMBL/GenBank/DDBJ databases">
        <title>Tahibacter sp. nov., isolated from a fresh water.</title>
        <authorList>
            <person name="Baek J.H."/>
            <person name="Lee J.K."/>
            <person name="Kim J.M."/>
            <person name="Jeon C.O."/>
        </authorList>
    </citation>
    <scope>NUCLEOTIDE SEQUENCE</scope>
    <source>
        <strain evidence="1">W38</strain>
    </source>
</reference>
<organism evidence="1 2">
    <name type="scientific">Tahibacter amnicola</name>
    <dbReference type="NCBI Taxonomy" id="2976241"/>
    <lineage>
        <taxon>Bacteria</taxon>
        <taxon>Pseudomonadati</taxon>
        <taxon>Pseudomonadota</taxon>
        <taxon>Gammaproteobacteria</taxon>
        <taxon>Lysobacterales</taxon>
        <taxon>Rhodanobacteraceae</taxon>
        <taxon>Tahibacter</taxon>
    </lineage>
</organism>
<accession>A0ABY6B8U3</accession>